<keyword evidence="3" id="KW-1185">Reference proteome</keyword>
<reference evidence="2 3" key="1">
    <citation type="submission" date="2020-08" db="EMBL/GenBank/DDBJ databases">
        <title>Aphidius gifuensis genome sequencing and assembly.</title>
        <authorList>
            <person name="Du Z."/>
        </authorList>
    </citation>
    <scope>NUCLEOTIDE SEQUENCE [LARGE SCALE GENOMIC DNA]</scope>
    <source>
        <strain evidence="2">YNYX2018</strain>
        <tissue evidence="2">Adults</tissue>
    </source>
</reference>
<evidence type="ECO:0000313" key="3">
    <source>
        <dbReference type="Proteomes" id="UP000639338"/>
    </source>
</evidence>
<comment type="caution">
    <text evidence="2">The sequence shown here is derived from an EMBL/GenBank/DDBJ whole genome shotgun (WGS) entry which is preliminary data.</text>
</comment>
<feature type="compositionally biased region" description="Low complexity" evidence="1">
    <location>
        <begin position="97"/>
        <end position="109"/>
    </location>
</feature>
<protein>
    <submittedName>
        <fullName evidence="2">Uncharacterized protein</fullName>
    </submittedName>
</protein>
<proteinExistence type="predicted"/>
<feature type="region of interest" description="Disordered" evidence="1">
    <location>
        <begin position="87"/>
        <end position="173"/>
    </location>
</feature>
<gene>
    <name evidence="2" type="ORF">HCN44_010114</name>
</gene>
<evidence type="ECO:0000313" key="2">
    <source>
        <dbReference type="EMBL" id="KAF7993519.1"/>
    </source>
</evidence>
<dbReference type="AlphaFoldDB" id="A0A834XYJ2"/>
<dbReference type="Proteomes" id="UP000639338">
    <property type="component" value="Unassembled WGS sequence"/>
</dbReference>
<feature type="compositionally biased region" description="Basic and acidic residues" evidence="1">
    <location>
        <begin position="145"/>
        <end position="154"/>
    </location>
</feature>
<accession>A0A834XYJ2</accession>
<sequence>MPKQFGDLTMKHSDSSFYSTLFPKYFIIQFDRPIVSPIFTNEGPGLSHVSTTSSSFSYGGRPIYDYKIHLKPIYSFPNLNPVYHPSYEPQYPPQFPQYPQYPSVQIPQIPQRPLPPLPPSSTPPPTPAPMLPPFNNEDNDDNDDRIEKLDEKVDPSNPNVENFDDTVTIESSD</sequence>
<organism evidence="2 3">
    <name type="scientific">Aphidius gifuensis</name>
    <name type="common">Parasitoid wasp</name>
    <dbReference type="NCBI Taxonomy" id="684658"/>
    <lineage>
        <taxon>Eukaryota</taxon>
        <taxon>Metazoa</taxon>
        <taxon>Ecdysozoa</taxon>
        <taxon>Arthropoda</taxon>
        <taxon>Hexapoda</taxon>
        <taxon>Insecta</taxon>
        <taxon>Pterygota</taxon>
        <taxon>Neoptera</taxon>
        <taxon>Endopterygota</taxon>
        <taxon>Hymenoptera</taxon>
        <taxon>Apocrita</taxon>
        <taxon>Ichneumonoidea</taxon>
        <taxon>Braconidae</taxon>
        <taxon>Aphidiinae</taxon>
        <taxon>Aphidius</taxon>
    </lineage>
</organism>
<dbReference type="EMBL" id="JACMRX010000003">
    <property type="protein sequence ID" value="KAF7993519.1"/>
    <property type="molecule type" value="Genomic_DNA"/>
</dbReference>
<evidence type="ECO:0000256" key="1">
    <source>
        <dbReference type="SAM" id="MobiDB-lite"/>
    </source>
</evidence>
<name>A0A834XYJ2_APHGI</name>
<feature type="compositionally biased region" description="Pro residues" evidence="1">
    <location>
        <begin position="110"/>
        <end position="132"/>
    </location>
</feature>